<comment type="similarity">
    <text evidence="1">Belongs to the prokaryotic molybdopterin-containing oxidoreductase family.</text>
</comment>
<keyword evidence="8" id="KW-1185">Reference proteome</keyword>
<dbReference type="Pfam" id="PF04879">
    <property type="entry name" value="Molybdop_Fe4S4"/>
    <property type="match status" value="1"/>
</dbReference>
<evidence type="ECO:0000256" key="1">
    <source>
        <dbReference type="ARBA" id="ARBA00010312"/>
    </source>
</evidence>
<dbReference type="PANTHER" id="PTHR43742">
    <property type="entry name" value="TRIMETHYLAMINE-N-OXIDE REDUCTASE"/>
    <property type="match status" value="1"/>
</dbReference>
<name>A0ABP8S440_9PSEU</name>
<feature type="domain" description="4Fe-4S Mo/W bis-MGD-type" evidence="6">
    <location>
        <begin position="2"/>
        <end position="58"/>
    </location>
</feature>
<keyword evidence="2" id="KW-0479">Metal-binding</keyword>
<dbReference type="SUPFAM" id="SSF53706">
    <property type="entry name" value="Formate dehydrogenase/DMSO reductase, domains 1-3"/>
    <property type="match status" value="1"/>
</dbReference>
<dbReference type="InterPro" id="IPR009010">
    <property type="entry name" value="Asp_de-COase-like_dom_sf"/>
</dbReference>
<gene>
    <name evidence="7" type="ORF">GCM10023175_65180</name>
</gene>
<accession>A0ABP8S440</accession>
<reference evidence="8" key="1">
    <citation type="journal article" date="2019" name="Int. J. Syst. Evol. Microbiol.">
        <title>The Global Catalogue of Microorganisms (GCM) 10K type strain sequencing project: providing services to taxonomists for standard genome sequencing and annotation.</title>
        <authorList>
            <consortium name="The Broad Institute Genomics Platform"/>
            <consortium name="The Broad Institute Genome Sequencing Center for Infectious Disease"/>
            <person name="Wu L."/>
            <person name="Ma J."/>
        </authorList>
    </citation>
    <scope>NUCLEOTIDE SEQUENCE [LARGE SCALE GENOMIC DNA]</scope>
    <source>
        <strain evidence="8">JCM 17906</strain>
    </source>
</reference>
<dbReference type="Gene3D" id="2.20.25.90">
    <property type="entry name" value="ADC-like domains"/>
    <property type="match status" value="1"/>
</dbReference>
<dbReference type="Pfam" id="PF00384">
    <property type="entry name" value="Molybdopterin"/>
    <property type="match status" value="1"/>
</dbReference>
<evidence type="ECO:0000259" key="6">
    <source>
        <dbReference type="PROSITE" id="PS51669"/>
    </source>
</evidence>
<dbReference type="InterPro" id="IPR050612">
    <property type="entry name" value="Prok_Mopterin_Oxidored"/>
</dbReference>
<evidence type="ECO:0000256" key="3">
    <source>
        <dbReference type="ARBA" id="ARBA00023004"/>
    </source>
</evidence>
<dbReference type="CDD" id="cd02775">
    <property type="entry name" value="MopB_CT"/>
    <property type="match status" value="1"/>
</dbReference>
<keyword evidence="3" id="KW-0408">Iron</keyword>
<dbReference type="Gene3D" id="3.40.228.10">
    <property type="entry name" value="Dimethylsulfoxide Reductase, domain 2"/>
    <property type="match status" value="1"/>
</dbReference>
<organism evidence="7 8">
    <name type="scientific">Pseudonocardia xishanensis</name>
    <dbReference type="NCBI Taxonomy" id="630995"/>
    <lineage>
        <taxon>Bacteria</taxon>
        <taxon>Bacillati</taxon>
        <taxon>Actinomycetota</taxon>
        <taxon>Actinomycetes</taxon>
        <taxon>Pseudonocardiales</taxon>
        <taxon>Pseudonocardiaceae</taxon>
        <taxon>Pseudonocardia</taxon>
    </lineage>
</organism>
<proteinExistence type="inferred from homology"/>
<evidence type="ECO:0000313" key="7">
    <source>
        <dbReference type="EMBL" id="GAA4558646.1"/>
    </source>
</evidence>
<dbReference type="SUPFAM" id="SSF50692">
    <property type="entry name" value="ADC-like"/>
    <property type="match status" value="1"/>
</dbReference>
<evidence type="ECO:0000313" key="8">
    <source>
        <dbReference type="Proteomes" id="UP001501598"/>
    </source>
</evidence>
<comment type="caution">
    <text evidence="7">The sequence shown here is derived from an EMBL/GenBank/DDBJ whole genome shotgun (WGS) entry which is preliminary data.</text>
</comment>
<protein>
    <recommendedName>
        <fullName evidence="6">4Fe-4S Mo/W bis-MGD-type domain-containing protein</fullName>
    </recommendedName>
</protein>
<dbReference type="SMART" id="SM00926">
    <property type="entry name" value="Molybdop_Fe4S4"/>
    <property type="match status" value="1"/>
</dbReference>
<feature type="region of interest" description="Disordered" evidence="5">
    <location>
        <begin position="340"/>
        <end position="359"/>
    </location>
</feature>
<sequence length="669" mass="71954">MVGTVRFNCELCMAMCGMIASVEDGRLVDVKGDRDHPASAGYTCTKGRALPERHHGSSRLDFPRLRGERVAWDALLDDVAREIRRLIAEGGPNSVAGYYATGQAFSGGAYPMLDLLAQLGSNQVYSPMTLDVAPRLRAAELVTGVPFLHPSWFPEEGPTLCVMLGTNPTTSGGWIGSARSNMPQRLRGFQSRGGELWVVDPRRTSSAKRADRHLAPRPGTDVFLLAWLVRELLDHGYDALELASACDPADVERLRAAVAPFTLDRVAERTDLAADDLIELLAAIRRHGKVVLLGGTCLGFQPEGVVAEWLALAAMIITGSLDCEGGLKYLAAGNGMLEGPPFPGHAPEDGSVSPGPASRPDLDGLLGQFPSVTLPDEIESGQVRALIVFGGNPMTSVPDPDRMRAALAKLDLLVVIDPFDVEITKMATHAMPCTWVTERTSFIHEPLQGIDRSYLSPAVVPPGGERQQSWWILAQLARRLEIDLLDGLDPDTADDDTVVRHLARQRADFAEEVFAGGSHGAPVPTRIGWIHEKALPGGRWRLAPRILVDRLAAAMELDSGGLRLVAGRRMGSINSKIYAGADGAPPIAISAAAARDHAITSGDRVRVSTASGAVEGRVEVDATLGDASVWINHGWLEQNVNRIIDRMPDVLTLQPVFTGIPVRLEHIGS</sequence>
<evidence type="ECO:0000256" key="5">
    <source>
        <dbReference type="SAM" id="MobiDB-lite"/>
    </source>
</evidence>
<dbReference type="PROSITE" id="PS51669">
    <property type="entry name" value="4FE4S_MOW_BIS_MGD"/>
    <property type="match status" value="1"/>
</dbReference>
<dbReference type="Pfam" id="PF01568">
    <property type="entry name" value="Molydop_binding"/>
    <property type="match status" value="1"/>
</dbReference>
<keyword evidence="4" id="KW-0411">Iron-sulfur</keyword>
<dbReference type="InterPro" id="IPR006963">
    <property type="entry name" value="Mopterin_OxRdtase_4Fe-4S_dom"/>
</dbReference>
<dbReference type="EMBL" id="BAABGT010000114">
    <property type="protein sequence ID" value="GAA4558646.1"/>
    <property type="molecule type" value="Genomic_DNA"/>
</dbReference>
<dbReference type="InterPro" id="IPR006657">
    <property type="entry name" value="MoPterin_dinucl-bd_dom"/>
</dbReference>
<dbReference type="InterPro" id="IPR006656">
    <property type="entry name" value="Mopterin_OxRdtase"/>
</dbReference>
<dbReference type="Proteomes" id="UP001501598">
    <property type="component" value="Unassembled WGS sequence"/>
</dbReference>
<dbReference type="PANTHER" id="PTHR43742:SF6">
    <property type="entry name" value="OXIDOREDUCTASE YYAE-RELATED"/>
    <property type="match status" value="1"/>
</dbReference>
<dbReference type="Gene3D" id="2.40.40.20">
    <property type="match status" value="1"/>
</dbReference>
<evidence type="ECO:0000256" key="2">
    <source>
        <dbReference type="ARBA" id="ARBA00022723"/>
    </source>
</evidence>
<dbReference type="Gene3D" id="3.40.50.740">
    <property type="match status" value="1"/>
</dbReference>
<evidence type="ECO:0000256" key="4">
    <source>
        <dbReference type="ARBA" id="ARBA00023014"/>
    </source>
</evidence>